<evidence type="ECO:0000313" key="1">
    <source>
        <dbReference type="EMBL" id="KAL3393387.1"/>
    </source>
</evidence>
<organism evidence="1 2">
    <name type="scientific">Trichogramma kaykai</name>
    <dbReference type="NCBI Taxonomy" id="54128"/>
    <lineage>
        <taxon>Eukaryota</taxon>
        <taxon>Metazoa</taxon>
        <taxon>Ecdysozoa</taxon>
        <taxon>Arthropoda</taxon>
        <taxon>Hexapoda</taxon>
        <taxon>Insecta</taxon>
        <taxon>Pterygota</taxon>
        <taxon>Neoptera</taxon>
        <taxon>Endopterygota</taxon>
        <taxon>Hymenoptera</taxon>
        <taxon>Apocrita</taxon>
        <taxon>Proctotrupomorpha</taxon>
        <taxon>Chalcidoidea</taxon>
        <taxon>Trichogrammatidae</taxon>
        <taxon>Trichogramma</taxon>
    </lineage>
</organism>
<dbReference type="AlphaFoldDB" id="A0ABD2WLN0"/>
<evidence type="ECO:0000313" key="2">
    <source>
        <dbReference type="Proteomes" id="UP001627154"/>
    </source>
</evidence>
<protein>
    <submittedName>
        <fullName evidence="1">Uncharacterized protein</fullName>
    </submittedName>
</protein>
<name>A0ABD2WLN0_9HYME</name>
<dbReference type="EMBL" id="JBJJXI010000098">
    <property type="protein sequence ID" value="KAL3393387.1"/>
    <property type="molecule type" value="Genomic_DNA"/>
</dbReference>
<comment type="caution">
    <text evidence="1">The sequence shown here is derived from an EMBL/GenBank/DDBJ whole genome shotgun (WGS) entry which is preliminary data.</text>
</comment>
<gene>
    <name evidence="1" type="ORF">TKK_012252</name>
</gene>
<proteinExistence type="predicted"/>
<keyword evidence="2" id="KW-1185">Reference proteome</keyword>
<reference evidence="1 2" key="1">
    <citation type="journal article" date="2024" name="bioRxiv">
        <title>A reference genome for Trichogramma kaykai: A tiny desert-dwelling parasitoid wasp with competing sex-ratio distorters.</title>
        <authorList>
            <person name="Culotta J."/>
            <person name="Lindsey A.R."/>
        </authorList>
    </citation>
    <scope>NUCLEOTIDE SEQUENCE [LARGE SCALE GENOMIC DNA]</scope>
    <source>
        <strain evidence="1 2">KSX58</strain>
    </source>
</reference>
<accession>A0ABD2WLN0</accession>
<sequence>MCCAVHAYIFSGARRIRIASRVRTRRKLICCDNRGGGERGEYMQMRPAPLENPSYSHALISLWSGQKVNCAQQQQQQQRR</sequence>
<dbReference type="Proteomes" id="UP001627154">
    <property type="component" value="Unassembled WGS sequence"/>
</dbReference>